<keyword evidence="7 15" id="KW-0378">Hydrolase</keyword>
<keyword evidence="8 14" id="KW-0862">Zinc</keyword>
<comment type="catalytic activity">
    <reaction evidence="10 15">
        <text>2'-deoxycytidine + H2O + H(+) = 2'-deoxyuridine + NH4(+)</text>
        <dbReference type="Rhea" id="RHEA:13433"/>
        <dbReference type="ChEBI" id="CHEBI:15377"/>
        <dbReference type="ChEBI" id="CHEBI:15378"/>
        <dbReference type="ChEBI" id="CHEBI:15698"/>
        <dbReference type="ChEBI" id="CHEBI:16450"/>
        <dbReference type="ChEBI" id="CHEBI:28938"/>
        <dbReference type="EC" id="3.5.4.5"/>
    </reaction>
</comment>
<evidence type="ECO:0000256" key="11">
    <source>
        <dbReference type="ARBA" id="ARBA00049558"/>
    </source>
</evidence>
<dbReference type="InterPro" id="IPR050202">
    <property type="entry name" value="Cyt/Deoxycyt_deaminase"/>
</dbReference>
<dbReference type="EC" id="3.5.4.5" evidence="4 15"/>
<dbReference type="EMBL" id="JACICA010000007">
    <property type="protein sequence ID" value="MBB3703018.1"/>
    <property type="molecule type" value="Genomic_DNA"/>
</dbReference>
<sequence length="158" mass="17588">MESKQIEIQYKSAKEEELSAEDFQLIEQAKEATHTSYSPFSHFSVGAAILLDNGEIVKGSNQENASYTTGTCAERCAMFYANAQYPGIGIKTLAIAARGTNRAFTPSPISPCGACRQVLAEVEHRFHPFRVLLYGKNEIYIFESFSELLPFQFNESSL</sequence>
<evidence type="ECO:0000256" key="6">
    <source>
        <dbReference type="ARBA" id="ARBA00022723"/>
    </source>
</evidence>
<dbReference type="InterPro" id="IPR006262">
    <property type="entry name" value="Cyt_deam_tetra"/>
</dbReference>
<feature type="binding site" evidence="14">
    <location>
        <position position="112"/>
    </location>
    <ligand>
        <name>Zn(2+)</name>
        <dbReference type="ChEBI" id="CHEBI:29105"/>
        <note>catalytic</note>
    </ligand>
</feature>
<dbReference type="GO" id="GO:0005829">
    <property type="term" value="C:cytosol"/>
    <property type="evidence" value="ECO:0007669"/>
    <property type="project" value="TreeGrafter"/>
</dbReference>
<accession>A0A7W5UK80</accession>
<comment type="caution">
    <text evidence="17">The sequence shown here is derived from an EMBL/GenBank/DDBJ whole genome shotgun (WGS) entry which is preliminary data.</text>
</comment>
<dbReference type="PROSITE" id="PS51747">
    <property type="entry name" value="CYT_DCMP_DEAMINASES_2"/>
    <property type="match status" value="1"/>
</dbReference>
<evidence type="ECO:0000313" key="18">
    <source>
        <dbReference type="Proteomes" id="UP000541425"/>
    </source>
</evidence>
<dbReference type="InterPro" id="IPR002125">
    <property type="entry name" value="CMP_dCMP_dom"/>
</dbReference>
<evidence type="ECO:0000256" key="5">
    <source>
        <dbReference type="ARBA" id="ARBA00018266"/>
    </source>
</evidence>
<feature type="domain" description="CMP/dCMP-type deaminase" evidence="16">
    <location>
        <begin position="20"/>
        <end position="158"/>
    </location>
</feature>
<feature type="binding site" evidence="14">
    <location>
        <position position="115"/>
    </location>
    <ligand>
        <name>Zn(2+)</name>
        <dbReference type="ChEBI" id="CHEBI:29105"/>
        <note>catalytic</note>
    </ligand>
</feature>
<organism evidence="17 18">
    <name type="scientific">Alloprevotella rava</name>
    <dbReference type="NCBI Taxonomy" id="671218"/>
    <lineage>
        <taxon>Bacteria</taxon>
        <taxon>Pseudomonadati</taxon>
        <taxon>Bacteroidota</taxon>
        <taxon>Bacteroidia</taxon>
        <taxon>Bacteroidales</taxon>
        <taxon>Prevotellaceae</taxon>
        <taxon>Alloprevotella</taxon>
    </lineage>
</organism>
<feature type="binding site" evidence="13">
    <location>
        <begin position="61"/>
        <end position="67"/>
    </location>
    <ligand>
        <name>substrate</name>
    </ligand>
</feature>
<name>A0A7W5UK80_9BACT</name>
<proteinExistence type="inferred from homology"/>
<dbReference type="Pfam" id="PF00383">
    <property type="entry name" value="dCMP_cyt_deam_1"/>
    <property type="match status" value="1"/>
</dbReference>
<dbReference type="Proteomes" id="UP000541425">
    <property type="component" value="Unassembled WGS sequence"/>
</dbReference>
<comment type="cofactor">
    <cofactor evidence="1 14 15">
        <name>Zn(2+)</name>
        <dbReference type="ChEBI" id="CHEBI:29105"/>
    </cofactor>
</comment>
<evidence type="ECO:0000313" key="17">
    <source>
        <dbReference type="EMBL" id="MBB3703018.1"/>
    </source>
</evidence>
<evidence type="ECO:0000256" key="15">
    <source>
        <dbReference type="RuleBase" id="RU364006"/>
    </source>
</evidence>
<gene>
    <name evidence="17" type="ORF">FHS60_001491</name>
</gene>
<dbReference type="GO" id="GO:0008270">
    <property type="term" value="F:zinc ion binding"/>
    <property type="evidence" value="ECO:0007669"/>
    <property type="project" value="UniProtKB-UniRule"/>
</dbReference>
<evidence type="ECO:0000256" key="7">
    <source>
        <dbReference type="ARBA" id="ARBA00022801"/>
    </source>
</evidence>
<dbReference type="NCBIfam" id="NF004064">
    <property type="entry name" value="PRK05578.1"/>
    <property type="match status" value="1"/>
</dbReference>
<evidence type="ECO:0000256" key="4">
    <source>
        <dbReference type="ARBA" id="ARBA00012783"/>
    </source>
</evidence>
<dbReference type="PANTHER" id="PTHR11644">
    <property type="entry name" value="CYTIDINE DEAMINASE"/>
    <property type="match status" value="1"/>
</dbReference>
<protein>
    <recommendedName>
        <fullName evidence="5 15">Cytidine deaminase</fullName>
        <ecNumber evidence="4 15">3.5.4.5</ecNumber>
    </recommendedName>
    <alternativeName>
        <fullName evidence="9 15">Cytidine aminohydrolase</fullName>
    </alternativeName>
</protein>
<evidence type="ECO:0000256" key="3">
    <source>
        <dbReference type="ARBA" id="ARBA00006576"/>
    </source>
</evidence>
<feature type="binding site" evidence="14">
    <location>
        <position position="72"/>
    </location>
    <ligand>
        <name>Zn(2+)</name>
        <dbReference type="ChEBI" id="CHEBI:29105"/>
        <note>catalytic</note>
    </ligand>
</feature>
<evidence type="ECO:0000256" key="13">
    <source>
        <dbReference type="PIRSR" id="PIRSR606262-2"/>
    </source>
</evidence>
<evidence type="ECO:0000256" key="10">
    <source>
        <dbReference type="ARBA" id="ARBA00049252"/>
    </source>
</evidence>
<reference evidence="17 18" key="1">
    <citation type="submission" date="2020-08" db="EMBL/GenBank/DDBJ databases">
        <title>Genomic Encyclopedia of Type Strains, Phase IV (KMG-IV): sequencing the most valuable type-strain genomes for metagenomic binning, comparative biology and taxonomic classification.</title>
        <authorList>
            <person name="Goeker M."/>
        </authorList>
    </citation>
    <scope>NUCLEOTIDE SEQUENCE [LARGE SCALE GENOMIC DNA]</scope>
    <source>
        <strain evidence="17 18">DSM 22548</strain>
    </source>
</reference>
<dbReference type="GO" id="GO:0072527">
    <property type="term" value="P:pyrimidine-containing compound metabolic process"/>
    <property type="evidence" value="ECO:0007669"/>
    <property type="project" value="UniProtKB-ARBA"/>
</dbReference>
<evidence type="ECO:0000259" key="16">
    <source>
        <dbReference type="PROSITE" id="PS51747"/>
    </source>
</evidence>
<evidence type="ECO:0000256" key="2">
    <source>
        <dbReference type="ARBA" id="ARBA00003949"/>
    </source>
</evidence>
<comment type="catalytic activity">
    <reaction evidence="11 15">
        <text>cytidine + H2O + H(+) = uridine + NH4(+)</text>
        <dbReference type="Rhea" id="RHEA:16069"/>
        <dbReference type="ChEBI" id="CHEBI:15377"/>
        <dbReference type="ChEBI" id="CHEBI:15378"/>
        <dbReference type="ChEBI" id="CHEBI:16704"/>
        <dbReference type="ChEBI" id="CHEBI:17562"/>
        <dbReference type="ChEBI" id="CHEBI:28938"/>
        <dbReference type="EC" id="3.5.4.5"/>
    </reaction>
</comment>
<dbReference type="GO" id="GO:0055086">
    <property type="term" value="P:nucleobase-containing small molecule metabolic process"/>
    <property type="evidence" value="ECO:0007669"/>
    <property type="project" value="UniProtKB-ARBA"/>
</dbReference>
<dbReference type="SUPFAM" id="SSF53927">
    <property type="entry name" value="Cytidine deaminase-like"/>
    <property type="match status" value="1"/>
</dbReference>
<comment type="similarity">
    <text evidence="3 15">Belongs to the cytidine and deoxycytidylate deaminase family.</text>
</comment>
<evidence type="ECO:0000256" key="1">
    <source>
        <dbReference type="ARBA" id="ARBA00001947"/>
    </source>
</evidence>
<keyword evidence="6 14" id="KW-0479">Metal-binding</keyword>
<evidence type="ECO:0000256" key="9">
    <source>
        <dbReference type="ARBA" id="ARBA00032005"/>
    </source>
</evidence>
<dbReference type="InterPro" id="IPR016192">
    <property type="entry name" value="APOBEC/CMP_deaminase_Zn-bd"/>
</dbReference>
<dbReference type="AlphaFoldDB" id="A0A7W5UK80"/>
<dbReference type="PROSITE" id="PS00903">
    <property type="entry name" value="CYT_DCMP_DEAMINASES_1"/>
    <property type="match status" value="1"/>
</dbReference>
<evidence type="ECO:0000256" key="8">
    <source>
        <dbReference type="ARBA" id="ARBA00022833"/>
    </source>
</evidence>
<dbReference type="RefSeq" id="WP_183696938.1">
    <property type="nucleotide sequence ID" value="NZ_JACICA010000007.1"/>
</dbReference>
<dbReference type="NCBIfam" id="TIGR01354">
    <property type="entry name" value="cyt_deam_tetra"/>
    <property type="match status" value="1"/>
</dbReference>
<evidence type="ECO:0000256" key="14">
    <source>
        <dbReference type="PIRSR" id="PIRSR606262-3"/>
    </source>
</evidence>
<dbReference type="CDD" id="cd01283">
    <property type="entry name" value="cytidine_deaminase"/>
    <property type="match status" value="1"/>
</dbReference>
<dbReference type="PANTHER" id="PTHR11644:SF2">
    <property type="entry name" value="CYTIDINE DEAMINASE"/>
    <property type="match status" value="1"/>
</dbReference>
<dbReference type="GO" id="GO:0004126">
    <property type="term" value="F:cytidine deaminase activity"/>
    <property type="evidence" value="ECO:0007669"/>
    <property type="project" value="UniProtKB-UniRule"/>
</dbReference>
<dbReference type="GO" id="GO:0042802">
    <property type="term" value="F:identical protein binding"/>
    <property type="evidence" value="ECO:0007669"/>
    <property type="project" value="UniProtKB-ARBA"/>
</dbReference>
<evidence type="ECO:0000256" key="12">
    <source>
        <dbReference type="PIRSR" id="PIRSR606262-1"/>
    </source>
</evidence>
<feature type="active site" description="Proton donor" evidence="12">
    <location>
        <position position="74"/>
    </location>
</feature>
<comment type="function">
    <text evidence="2 15">This enzyme scavenges exogenous and endogenous cytidine and 2'-deoxycytidine for UMP synthesis.</text>
</comment>
<dbReference type="InterPro" id="IPR016193">
    <property type="entry name" value="Cytidine_deaminase-like"/>
</dbReference>
<dbReference type="Gene3D" id="3.40.140.10">
    <property type="entry name" value="Cytidine Deaminase, domain 2"/>
    <property type="match status" value="1"/>
</dbReference>